<organism evidence="3 4">
    <name type="scientific">Mycolicibacterium boenickei</name>
    <dbReference type="NCBI Taxonomy" id="146017"/>
    <lineage>
        <taxon>Bacteria</taxon>
        <taxon>Bacillati</taxon>
        <taxon>Actinomycetota</taxon>
        <taxon>Actinomycetes</taxon>
        <taxon>Mycobacteriales</taxon>
        <taxon>Mycobacteriaceae</taxon>
        <taxon>Mycolicibacterium</taxon>
    </lineage>
</organism>
<accession>A0ABN5ZMQ6</accession>
<sequence length="459" mass="46394">MRSRDEAIPRAYDNEPELYRLDGIVSGFGRRDGEELVMRVYRDVLGAPGVLNMTASQLFARLPLGMLNLAILLHVQSKTGSYALAGAAVACVSVGEAVAMPVTARLAGRGMTATLVVAALANGAAMLALAFAGPTPALLLALGVVTGASVPPLMPVVRALYPQLVSRDGVRALFAFDTTAQELIWVVGPLATTFLASMLSTAIPLIASAMITVVGTGWFLLSARHLRPASRKGASAFGRVMANRAVILAMVASLALVASFMALEVGIVAVFGRTGLTAGLAIAVASVGSLIGGLVFGHRRFGLAGLVTALATVAIGTGVFGAVDNRAWEFAALFVSGLGFAPAMSALYLMVSREIADHSATEAFGWLNSAALVGGAVGTAVAGVAADAHGGTGPIVVSTVLAVIAAATPVAARLAGPLAGLTDQPPTRTGAGATEQWSATSELGLKATSVSPANAGEQV</sequence>
<feature type="transmembrane region" description="Helical" evidence="2">
    <location>
        <begin position="303"/>
        <end position="323"/>
    </location>
</feature>
<dbReference type="PANTHER" id="PTHR23542">
    <property type="match status" value="1"/>
</dbReference>
<dbReference type="EMBL" id="AP022579">
    <property type="protein sequence ID" value="BBX94539.1"/>
    <property type="molecule type" value="Genomic_DNA"/>
</dbReference>
<dbReference type="InterPro" id="IPR011701">
    <property type="entry name" value="MFS"/>
</dbReference>
<name>A0ABN5ZMQ6_9MYCO</name>
<feature type="transmembrane region" description="Helical" evidence="2">
    <location>
        <begin position="202"/>
        <end position="221"/>
    </location>
</feature>
<dbReference type="InterPro" id="IPR036259">
    <property type="entry name" value="MFS_trans_sf"/>
</dbReference>
<dbReference type="SUPFAM" id="SSF103473">
    <property type="entry name" value="MFS general substrate transporter"/>
    <property type="match status" value="1"/>
</dbReference>
<feature type="transmembrane region" description="Helical" evidence="2">
    <location>
        <begin position="275"/>
        <end position="296"/>
    </location>
</feature>
<protein>
    <submittedName>
        <fullName evidence="3">MFS transporter</fullName>
    </submittedName>
</protein>
<keyword evidence="4" id="KW-1185">Reference proteome</keyword>
<dbReference type="Pfam" id="PF07690">
    <property type="entry name" value="MFS_1"/>
    <property type="match status" value="1"/>
</dbReference>
<evidence type="ECO:0000313" key="4">
    <source>
        <dbReference type="Proteomes" id="UP000466683"/>
    </source>
</evidence>
<dbReference type="PANTHER" id="PTHR23542:SF1">
    <property type="entry name" value="MAJOR FACILITATOR SUPERFAMILY (MFS) PROFILE DOMAIN-CONTAINING PROTEIN"/>
    <property type="match status" value="1"/>
</dbReference>
<keyword evidence="2" id="KW-0472">Membrane</keyword>
<gene>
    <name evidence="3" type="ORF">MBOE_61880</name>
</gene>
<feature type="transmembrane region" description="Helical" evidence="2">
    <location>
        <begin position="242"/>
        <end position="263"/>
    </location>
</feature>
<feature type="transmembrane region" description="Helical" evidence="2">
    <location>
        <begin position="111"/>
        <end position="132"/>
    </location>
</feature>
<feature type="transmembrane region" description="Helical" evidence="2">
    <location>
        <begin position="363"/>
        <end position="386"/>
    </location>
</feature>
<proteinExistence type="predicted"/>
<feature type="transmembrane region" description="Helical" evidence="2">
    <location>
        <begin position="81"/>
        <end position="99"/>
    </location>
</feature>
<evidence type="ECO:0000256" key="1">
    <source>
        <dbReference type="SAM" id="MobiDB-lite"/>
    </source>
</evidence>
<evidence type="ECO:0000256" key="2">
    <source>
        <dbReference type="SAM" id="Phobius"/>
    </source>
</evidence>
<keyword evidence="2" id="KW-0812">Transmembrane</keyword>
<feature type="transmembrane region" description="Helical" evidence="2">
    <location>
        <begin position="392"/>
        <end position="412"/>
    </location>
</feature>
<feature type="transmembrane region" description="Helical" evidence="2">
    <location>
        <begin position="329"/>
        <end position="351"/>
    </location>
</feature>
<evidence type="ECO:0000313" key="3">
    <source>
        <dbReference type="EMBL" id="BBX94539.1"/>
    </source>
</evidence>
<reference evidence="3 4" key="1">
    <citation type="journal article" date="2019" name="Emerg. Microbes Infect.">
        <title>Comprehensive subspecies identification of 175 nontuberculous mycobacteria species based on 7547 genomic profiles.</title>
        <authorList>
            <person name="Matsumoto Y."/>
            <person name="Kinjo T."/>
            <person name="Motooka D."/>
            <person name="Nabeya D."/>
            <person name="Jung N."/>
            <person name="Uechi K."/>
            <person name="Horii T."/>
            <person name="Iida T."/>
            <person name="Fujita J."/>
            <person name="Nakamura S."/>
        </authorList>
    </citation>
    <scope>NUCLEOTIDE SEQUENCE [LARGE SCALE GENOMIC DNA]</scope>
    <source>
        <strain evidence="3 4">JCM 15653</strain>
    </source>
</reference>
<feature type="region of interest" description="Disordered" evidence="1">
    <location>
        <begin position="418"/>
        <end position="459"/>
    </location>
</feature>
<keyword evidence="2" id="KW-1133">Transmembrane helix</keyword>
<dbReference type="Proteomes" id="UP000466683">
    <property type="component" value="Chromosome"/>
</dbReference>
<feature type="transmembrane region" description="Helical" evidence="2">
    <location>
        <begin position="138"/>
        <end position="161"/>
    </location>
</feature>
<dbReference type="Gene3D" id="1.20.1250.20">
    <property type="entry name" value="MFS general substrate transporter like domains"/>
    <property type="match status" value="1"/>
</dbReference>